<reference evidence="1" key="1">
    <citation type="submission" date="2020-09" db="EMBL/GenBank/DDBJ databases">
        <authorList>
            <person name="Kim M.K."/>
        </authorList>
    </citation>
    <scope>NUCLEOTIDE SEQUENCE</scope>
    <source>
        <strain evidence="1">BT702</strain>
    </source>
</reference>
<protein>
    <submittedName>
        <fullName evidence="1">Uncharacterized protein</fullName>
    </submittedName>
</protein>
<organism evidence="1 2">
    <name type="scientific">Spirosoma profusum</name>
    <dbReference type="NCBI Taxonomy" id="2771354"/>
    <lineage>
        <taxon>Bacteria</taxon>
        <taxon>Pseudomonadati</taxon>
        <taxon>Bacteroidota</taxon>
        <taxon>Cytophagia</taxon>
        <taxon>Cytophagales</taxon>
        <taxon>Cytophagaceae</taxon>
        <taxon>Spirosoma</taxon>
    </lineage>
</organism>
<dbReference type="EMBL" id="JACWZY010000011">
    <property type="protein sequence ID" value="MBD2701853.1"/>
    <property type="molecule type" value="Genomic_DNA"/>
</dbReference>
<keyword evidence="2" id="KW-1185">Reference proteome</keyword>
<dbReference type="RefSeq" id="WP_190887711.1">
    <property type="nucleotide sequence ID" value="NZ_JACWZY010000011.1"/>
</dbReference>
<sequence length="168" mass="20256">MMFYQIKKELWRQGDTNRKTYPSAYLEIGMQGYEFLHKVDNDSEAENSNKFRPYYLPDNVPVFDYFVLKQLYADRKRKYDWILLDVYSTALSKTFLIINDGLLVSEKFKNIFESFKVPHHKFYPAFLMYKGNKLRYYLFRMGEESIPDFAESTYKIQTITEESDNIFL</sequence>
<accession>A0A926Y1I3</accession>
<name>A0A926Y1I3_9BACT</name>
<dbReference type="Proteomes" id="UP000598820">
    <property type="component" value="Unassembled WGS sequence"/>
</dbReference>
<gene>
    <name evidence="1" type="ORF">IC229_14480</name>
</gene>
<evidence type="ECO:0000313" key="2">
    <source>
        <dbReference type="Proteomes" id="UP000598820"/>
    </source>
</evidence>
<evidence type="ECO:0000313" key="1">
    <source>
        <dbReference type="EMBL" id="MBD2701853.1"/>
    </source>
</evidence>
<dbReference type="AlphaFoldDB" id="A0A926Y1I3"/>
<proteinExistence type="predicted"/>
<comment type="caution">
    <text evidence="1">The sequence shown here is derived from an EMBL/GenBank/DDBJ whole genome shotgun (WGS) entry which is preliminary data.</text>
</comment>